<dbReference type="RefSeq" id="WP_119352070.1">
    <property type="nucleotide sequence ID" value="NZ_QWET01000028.1"/>
</dbReference>
<evidence type="ECO:0000313" key="3">
    <source>
        <dbReference type="EMBL" id="RIH63032.1"/>
    </source>
</evidence>
<dbReference type="InterPro" id="IPR050325">
    <property type="entry name" value="Prot/Nucl_acid_deglycase"/>
</dbReference>
<evidence type="ECO:0000259" key="2">
    <source>
        <dbReference type="Pfam" id="PF01965"/>
    </source>
</evidence>
<keyword evidence="4" id="KW-1185">Reference proteome</keyword>
<dbReference type="SUPFAM" id="SSF52317">
    <property type="entry name" value="Class I glutamine amidotransferase-like"/>
    <property type="match status" value="1"/>
</dbReference>
<proteinExistence type="predicted"/>
<dbReference type="PANTHER" id="PTHR48094:SF12">
    <property type="entry name" value="PARKINSON DISEASE PROTEIN 7 HOMOLOG"/>
    <property type="match status" value="1"/>
</dbReference>
<gene>
    <name evidence="3" type="ORF">D1164_21880</name>
</gene>
<sequence>METKVAVHLAEGFEEIEAVSIIDVLRRAAIETVVVSVTGKPEVTGSHDITITADQLFEEVDYNTIEMIVLPGGLPGANNLKKHTGLNNRILDFHKNGKPLGAICAAPLVLGHLGILKNQKATCFPGFEDQLTGAEVTGAEVETSGKIITGKGAGVAIKFALKIVESLKGKELADTLAKKMIFKP</sequence>
<dbReference type="AlphaFoldDB" id="A0A399CX19"/>
<dbReference type="FunFam" id="3.40.50.880:FF:000015">
    <property type="entry name" value="Protein DJ-1 homolog C"/>
    <property type="match status" value="1"/>
</dbReference>
<dbReference type="InterPro" id="IPR029062">
    <property type="entry name" value="Class_I_gatase-like"/>
</dbReference>
<comment type="caution">
    <text evidence="3">The sequence shown here is derived from an EMBL/GenBank/DDBJ whole genome shotgun (WGS) entry which is preliminary data.</text>
</comment>
<evidence type="ECO:0000313" key="4">
    <source>
        <dbReference type="Proteomes" id="UP000266441"/>
    </source>
</evidence>
<dbReference type="NCBIfam" id="TIGR01383">
    <property type="entry name" value="not_thiJ"/>
    <property type="match status" value="1"/>
</dbReference>
<keyword evidence="1" id="KW-0677">Repeat</keyword>
<reference evidence="3 4" key="1">
    <citation type="journal article" date="2015" name="Int. J. Syst. Evol. Microbiol.">
        <title>Mariniphaga sediminis sp. nov., isolated from coastal sediment.</title>
        <authorList>
            <person name="Wang F.Q."/>
            <person name="Shen Q.Y."/>
            <person name="Chen G.J."/>
            <person name="Du Z.J."/>
        </authorList>
    </citation>
    <scope>NUCLEOTIDE SEQUENCE [LARGE SCALE GENOMIC DNA]</scope>
    <source>
        <strain evidence="3 4">SY21</strain>
    </source>
</reference>
<dbReference type="InterPro" id="IPR006287">
    <property type="entry name" value="DJ-1"/>
</dbReference>
<name>A0A399CX19_9BACT</name>
<dbReference type="EMBL" id="QWET01000028">
    <property type="protein sequence ID" value="RIH63032.1"/>
    <property type="molecule type" value="Genomic_DNA"/>
</dbReference>
<dbReference type="Proteomes" id="UP000266441">
    <property type="component" value="Unassembled WGS sequence"/>
</dbReference>
<dbReference type="CDD" id="cd03135">
    <property type="entry name" value="GATase1_DJ-1"/>
    <property type="match status" value="1"/>
</dbReference>
<protein>
    <submittedName>
        <fullName evidence="3">DJ-1/PfpI family protein</fullName>
    </submittedName>
</protein>
<dbReference type="PANTHER" id="PTHR48094">
    <property type="entry name" value="PROTEIN/NUCLEIC ACID DEGLYCASE DJ-1-RELATED"/>
    <property type="match status" value="1"/>
</dbReference>
<dbReference type="Pfam" id="PF01965">
    <property type="entry name" value="DJ-1_PfpI"/>
    <property type="match status" value="1"/>
</dbReference>
<feature type="domain" description="DJ-1/PfpI" evidence="2">
    <location>
        <begin position="4"/>
        <end position="165"/>
    </location>
</feature>
<dbReference type="GO" id="GO:0005737">
    <property type="term" value="C:cytoplasm"/>
    <property type="evidence" value="ECO:0007669"/>
    <property type="project" value="TreeGrafter"/>
</dbReference>
<dbReference type="OrthoDB" id="9792284at2"/>
<organism evidence="3 4">
    <name type="scientific">Mariniphaga sediminis</name>
    <dbReference type="NCBI Taxonomy" id="1628158"/>
    <lineage>
        <taxon>Bacteria</taxon>
        <taxon>Pseudomonadati</taxon>
        <taxon>Bacteroidota</taxon>
        <taxon>Bacteroidia</taxon>
        <taxon>Marinilabiliales</taxon>
        <taxon>Prolixibacteraceae</taxon>
        <taxon>Mariniphaga</taxon>
    </lineage>
</organism>
<dbReference type="InterPro" id="IPR002818">
    <property type="entry name" value="DJ-1/PfpI"/>
</dbReference>
<accession>A0A399CX19</accession>
<dbReference type="Gene3D" id="3.40.50.880">
    <property type="match status" value="1"/>
</dbReference>
<evidence type="ECO:0000256" key="1">
    <source>
        <dbReference type="ARBA" id="ARBA00022737"/>
    </source>
</evidence>